<keyword evidence="2" id="KW-1185">Reference proteome</keyword>
<organism evidence="1 2">
    <name type="scientific">Flavobacterium silvisoli</name>
    <dbReference type="NCBI Taxonomy" id="2529433"/>
    <lineage>
        <taxon>Bacteria</taxon>
        <taxon>Pseudomonadati</taxon>
        <taxon>Bacteroidota</taxon>
        <taxon>Flavobacteriia</taxon>
        <taxon>Flavobacteriales</taxon>
        <taxon>Flavobacteriaceae</taxon>
        <taxon>Flavobacterium</taxon>
    </lineage>
</organism>
<reference evidence="1 2" key="1">
    <citation type="submission" date="2019-02" db="EMBL/GenBank/DDBJ databases">
        <title>Flavobacterium sp. RD-2-33 isolated from forest soil.</title>
        <authorList>
            <person name="Chaudhary D.K."/>
        </authorList>
    </citation>
    <scope>NUCLEOTIDE SEQUENCE [LARGE SCALE GENOMIC DNA]</scope>
    <source>
        <strain evidence="1 2">RD-2-33</strain>
    </source>
</reference>
<comment type="caution">
    <text evidence="1">The sequence shown here is derived from an EMBL/GenBank/DDBJ whole genome shotgun (WGS) entry which is preliminary data.</text>
</comment>
<proteinExistence type="predicted"/>
<gene>
    <name evidence="1" type="ORF">EZL74_09675</name>
</gene>
<dbReference type="OrthoDB" id="894042at2"/>
<dbReference type="AlphaFoldDB" id="A0A4Q9YXH2"/>
<evidence type="ECO:0000313" key="1">
    <source>
        <dbReference type="EMBL" id="TBX67530.1"/>
    </source>
</evidence>
<accession>A0A4Q9YXH2</accession>
<sequence>MKRILALAFLSLYLFSTTEFHELLKLPAMAEHYDEHKKEKPEISVWQFLCIHYAHGDVNDHDHDKDMKLPFKTHDNCSSPNFISLIPEHKFTIEKQALFVTAKNTPNYYKEVLTTHSYNSIWQPPKIS</sequence>
<evidence type="ECO:0000313" key="2">
    <source>
        <dbReference type="Proteomes" id="UP000293300"/>
    </source>
</evidence>
<name>A0A4Q9YXH2_9FLAO</name>
<protein>
    <submittedName>
        <fullName evidence="1">Uncharacterized protein</fullName>
    </submittedName>
</protein>
<dbReference type="RefSeq" id="WP_131476408.1">
    <property type="nucleotide sequence ID" value="NZ_SJPE01000011.1"/>
</dbReference>
<dbReference type="Proteomes" id="UP000293300">
    <property type="component" value="Unassembled WGS sequence"/>
</dbReference>
<dbReference type="EMBL" id="SJPE01000011">
    <property type="protein sequence ID" value="TBX67530.1"/>
    <property type="molecule type" value="Genomic_DNA"/>
</dbReference>